<dbReference type="Gene3D" id="2.60.40.4070">
    <property type="match status" value="1"/>
</dbReference>
<dbReference type="Gene3D" id="2.30.30.910">
    <property type="match status" value="1"/>
</dbReference>
<comment type="caution">
    <text evidence="8">The sequence shown here is derived from an EMBL/GenBank/DDBJ whole genome shotgun (WGS) entry which is preliminary data.</text>
</comment>
<feature type="domain" description="FlgD/Vpr Ig-like" evidence="6">
    <location>
        <begin position="125"/>
        <end position="196"/>
    </location>
</feature>
<gene>
    <name evidence="8" type="ORF">PF66_03106</name>
</gene>
<dbReference type="EMBL" id="JSYZ01000009">
    <property type="protein sequence ID" value="KPA91028.1"/>
    <property type="molecule type" value="Genomic_DNA"/>
</dbReference>
<dbReference type="InterPro" id="IPR025963">
    <property type="entry name" value="FLgD_Tudor"/>
</dbReference>
<dbReference type="Pfam" id="PF13860">
    <property type="entry name" value="FlgD_ig"/>
    <property type="match status" value="1"/>
</dbReference>
<name>A0A0M9GH21_9PSED</name>
<keyword evidence="9" id="KW-1185">Reference proteome</keyword>
<comment type="function">
    <text evidence="4 5">Required for flagellar hook formation. May act as a scaffolding protein.</text>
</comment>
<organism evidence="8 9">
    <name type="scientific">Pseudomonas asplenii</name>
    <dbReference type="NCBI Taxonomy" id="53407"/>
    <lineage>
        <taxon>Bacteria</taxon>
        <taxon>Pseudomonadati</taxon>
        <taxon>Pseudomonadota</taxon>
        <taxon>Gammaproteobacteria</taxon>
        <taxon>Pseudomonadales</taxon>
        <taxon>Pseudomonadaceae</taxon>
        <taxon>Pseudomonas</taxon>
    </lineage>
</organism>
<evidence type="ECO:0000256" key="1">
    <source>
        <dbReference type="ARBA" id="ARBA00010577"/>
    </source>
</evidence>
<dbReference type="Pfam" id="PF03963">
    <property type="entry name" value="FlgD"/>
    <property type="match status" value="1"/>
</dbReference>
<evidence type="ECO:0000313" key="9">
    <source>
        <dbReference type="Proteomes" id="UP000037931"/>
    </source>
</evidence>
<sequence length="246" mass="24805">MSVTDSTSTSSTLNDILAASNAKLTNKTSTDSLGNAISSASGGQTLGKDAFLKLLVTQLKNQNPLDPQDNSAFVAQLAQFSSLEGITTLNSSVNNIASAFQSSQALQASSLVGRSVIVPTGKAVVDTSKSFTGTAVVTGATDKTTLKISDSTGKVVRTIDLGAQTAAGNVPFVWDGKDDSGTLLSSGTYSFSATANLKGSADSTALVTNLPATVSSVSLSQNGGEMMLNLAGVGSIALSKVQTIGL</sequence>
<dbReference type="InterPro" id="IPR025965">
    <property type="entry name" value="FlgD/Vpr_Ig-like"/>
</dbReference>
<dbReference type="RefSeq" id="WP_054057122.1">
    <property type="nucleotide sequence ID" value="NZ_JAQMZR010000067.1"/>
</dbReference>
<dbReference type="STRING" id="50340.PF66_03106"/>
<dbReference type="GO" id="GO:0044781">
    <property type="term" value="P:bacterial-type flagellum organization"/>
    <property type="evidence" value="ECO:0007669"/>
    <property type="project" value="UniProtKB-UniRule"/>
</dbReference>
<keyword evidence="3 5" id="KW-1005">Bacterial flagellum biogenesis</keyword>
<dbReference type="Proteomes" id="UP000037931">
    <property type="component" value="Unassembled WGS sequence"/>
</dbReference>
<evidence type="ECO:0000259" key="7">
    <source>
        <dbReference type="Pfam" id="PF13861"/>
    </source>
</evidence>
<keyword evidence="8" id="KW-0282">Flagellum</keyword>
<dbReference type="PATRIC" id="fig|50340.43.peg.6488"/>
<evidence type="ECO:0000313" key="8">
    <source>
        <dbReference type="EMBL" id="KPA91028.1"/>
    </source>
</evidence>
<keyword evidence="8" id="KW-0966">Cell projection</keyword>
<dbReference type="AlphaFoldDB" id="A0A0M9GH21"/>
<keyword evidence="8" id="KW-0969">Cilium</keyword>
<accession>A0A0M9GH21</accession>
<dbReference type="Pfam" id="PF13861">
    <property type="entry name" value="FLgD_tudor"/>
    <property type="match status" value="1"/>
</dbReference>
<evidence type="ECO:0000256" key="5">
    <source>
        <dbReference type="RuleBase" id="RU362076"/>
    </source>
</evidence>
<proteinExistence type="inferred from homology"/>
<protein>
    <recommendedName>
        <fullName evidence="2 5">Basal-body rod modification protein FlgD</fullName>
    </recommendedName>
</protein>
<dbReference type="OrthoDB" id="9785233at2"/>
<dbReference type="InterPro" id="IPR005648">
    <property type="entry name" value="FlgD"/>
</dbReference>
<reference evidence="8 9" key="1">
    <citation type="journal article" date="2015" name="PLoS ONE">
        <title>Rice-Infecting Pseudomonas Genomes Are Highly Accessorized and Harbor Multiple Putative Virulence Mechanisms to Cause Sheath Brown Rot.</title>
        <authorList>
            <person name="Quibod I.L."/>
            <person name="Grande G."/>
            <person name="Oreiro E.G."/>
            <person name="Borja F.N."/>
            <person name="Dossa G.S."/>
            <person name="Mauleon R."/>
            <person name="Cruz C.V."/>
            <person name="Oliva R."/>
        </authorList>
    </citation>
    <scope>NUCLEOTIDE SEQUENCE [LARGE SCALE GENOMIC DNA]</scope>
    <source>
        <strain evidence="8 9">IRRI 6609</strain>
    </source>
</reference>
<evidence type="ECO:0000256" key="2">
    <source>
        <dbReference type="ARBA" id="ARBA00016013"/>
    </source>
</evidence>
<evidence type="ECO:0000259" key="6">
    <source>
        <dbReference type="Pfam" id="PF13860"/>
    </source>
</evidence>
<evidence type="ECO:0000256" key="3">
    <source>
        <dbReference type="ARBA" id="ARBA00022795"/>
    </source>
</evidence>
<comment type="similarity">
    <text evidence="1 5">Belongs to the FlgD family.</text>
</comment>
<feature type="domain" description="FlgD Tudor-like" evidence="7">
    <location>
        <begin position="103"/>
        <end position="242"/>
    </location>
</feature>
<evidence type="ECO:0000256" key="4">
    <source>
        <dbReference type="ARBA" id="ARBA00024746"/>
    </source>
</evidence>